<dbReference type="Proteomes" id="UP000238642">
    <property type="component" value="Unassembled WGS sequence"/>
</dbReference>
<dbReference type="InterPro" id="IPR025139">
    <property type="entry name" value="DUF4062"/>
</dbReference>
<keyword evidence="3" id="KW-1185">Reference proteome</keyword>
<name>A0A2S9JU09_9SPHI</name>
<protein>
    <recommendedName>
        <fullName evidence="1">DUF4062 domain-containing protein</fullName>
    </recommendedName>
</protein>
<sequence length="388" mass="44546">MNNINIFVSSTCYDLSQIRVDLSEFITNSGHNPILSEFENFPISPELNTIENCIKIVKENADILVLIVGNRYGNIINNGKSITNNEFLVARQKGIPIFCFIDKKTLNALSFWNTNKDGDFSSFVDNVQIFDFIEEIRNNSKIWTFPFEKAQDIISTLKVQLSYLFKKSLSIKNIFDKDVEDIFKLNISEKSLKILLDKSETHEYSFLAQILVDEIKKKEFLKNDIQYSILTEPKHFVSDFGEIPNWAQERLSTVMKIIEGVNNIISSALPKFLGEPGVPADLKGLYYVAVKYAELYEKILNWVIITKSTYIGKDFESIKHTLSGLITDSADAIWNFPFEVQKQIEDANQKLLLGEEENIKITLTLTLKIDEKALDNFNKTLDELNKYI</sequence>
<evidence type="ECO:0000259" key="1">
    <source>
        <dbReference type="Pfam" id="PF13271"/>
    </source>
</evidence>
<dbReference type="Pfam" id="PF13271">
    <property type="entry name" value="DUF4062"/>
    <property type="match status" value="1"/>
</dbReference>
<feature type="domain" description="DUF4062" evidence="1">
    <location>
        <begin position="6"/>
        <end position="90"/>
    </location>
</feature>
<organism evidence="2 3">
    <name type="scientific">Sphingobacterium gobiense</name>
    <dbReference type="NCBI Taxonomy" id="1382456"/>
    <lineage>
        <taxon>Bacteria</taxon>
        <taxon>Pseudomonadati</taxon>
        <taxon>Bacteroidota</taxon>
        <taxon>Sphingobacteriia</taxon>
        <taxon>Sphingobacteriales</taxon>
        <taxon>Sphingobacteriaceae</taxon>
        <taxon>Sphingobacterium</taxon>
    </lineage>
</organism>
<reference evidence="2 3" key="1">
    <citation type="submission" date="2018-02" db="EMBL/GenBank/DDBJ databases">
        <title>The draft genome of Sphingobacterium gobiense H7.</title>
        <authorList>
            <person name="Li L."/>
            <person name="Liu L."/>
            <person name="Zhang X."/>
            <person name="Wang T."/>
            <person name="Liang L."/>
        </authorList>
    </citation>
    <scope>NUCLEOTIDE SEQUENCE [LARGE SCALE GENOMIC DNA]</scope>
    <source>
        <strain evidence="2 3">ACCC 05757</strain>
    </source>
</reference>
<accession>A0A2S9JU09</accession>
<dbReference type="RefSeq" id="WP_105723858.1">
    <property type="nucleotide sequence ID" value="NZ_PVBS01000001.1"/>
</dbReference>
<dbReference type="AlphaFoldDB" id="A0A2S9JU09"/>
<comment type="caution">
    <text evidence="2">The sequence shown here is derived from an EMBL/GenBank/DDBJ whole genome shotgun (WGS) entry which is preliminary data.</text>
</comment>
<dbReference type="EMBL" id="PVBS01000001">
    <property type="protein sequence ID" value="PRD56744.1"/>
    <property type="molecule type" value="Genomic_DNA"/>
</dbReference>
<gene>
    <name evidence="2" type="ORF">C5749_05815</name>
</gene>
<evidence type="ECO:0000313" key="2">
    <source>
        <dbReference type="EMBL" id="PRD56744.1"/>
    </source>
</evidence>
<dbReference type="OrthoDB" id="9810187at2"/>
<proteinExistence type="predicted"/>
<evidence type="ECO:0000313" key="3">
    <source>
        <dbReference type="Proteomes" id="UP000238642"/>
    </source>
</evidence>